<evidence type="ECO:0000256" key="1">
    <source>
        <dbReference type="SAM" id="Phobius"/>
    </source>
</evidence>
<dbReference type="EMBL" id="MWXA01000004">
    <property type="protein sequence ID" value="OZG67633.1"/>
    <property type="molecule type" value="Genomic_DNA"/>
</dbReference>
<gene>
    <name evidence="2" type="ORF">BAQU_0725</name>
</gene>
<name>A0A261G8V0_9BIFI</name>
<evidence type="ECO:0000313" key="2">
    <source>
        <dbReference type="EMBL" id="OZG67633.1"/>
    </source>
</evidence>
<sequence length="114" mass="12747">MRQYNAPSEESCAVSVLPLKSKGSPDSRGLERYAIVLPFPRGKSTTSISAFHILFIFSFFVKTVVVKLYKSRALLKRSILGQYSISFVTYAKLLREEMPPQPALPEEKMGSSSL</sequence>
<protein>
    <submittedName>
        <fullName evidence="2">Uncharacterized protein</fullName>
    </submittedName>
</protein>
<comment type="caution">
    <text evidence="2">The sequence shown here is derived from an EMBL/GenBank/DDBJ whole genome shotgun (WGS) entry which is preliminary data.</text>
</comment>
<feature type="transmembrane region" description="Helical" evidence="1">
    <location>
        <begin position="48"/>
        <end position="69"/>
    </location>
</feature>
<keyword evidence="1" id="KW-0812">Transmembrane</keyword>
<accession>A0A261G8V0</accession>
<keyword evidence="3" id="KW-1185">Reference proteome</keyword>
<keyword evidence="1" id="KW-1133">Transmembrane helix</keyword>
<dbReference type="Proteomes" id="UP000216451">
    <property type="component" value="Unassembled WGS sequence"/>
</dbReference>
<proteinExistence type="predicted"/>
<keyword evidence="1" id="KW-0472">Membrane</keyword>
<dbReference type="AlphaFoldDB" id="A0A261G8V0"/>
<reference evidence="2 3" key="1">
    <citation type="journal article" date="2017" name="BMC Genomics">
        <title>Comparative genomic and phylogenomic analyses of the Bifidobacteriaceae family.</title>
        <authorList>
            <person name="Lugli G.A."/>
            <person name="Milani C."/>
            <person name="Turroni F."/>
            <person name="Duranti S."/>
            <person name="Mancabelli L."/>
            <person name="Mangifesta M."/>
            <person name="Ferrario C."/>
            <person name="Modesto M."/>
            <person name="Mattarelli P."/>
            <person name="Jiri K."/>
            <person name="van Sinderen D."/>
            <person name="Ventura M."/>
        </authorList>
    </citation>
    <scope>NUCLEOTIDE SEQUENCE [LARGE SCALE GENOMIC DNA]</scope>
    <source>
        <strain evidence="2 3">LMG 28769</strain>
    </source>
</reference>
<organism evidence="2 3">
    <name type="scientific">Bifidobacterium aquikefiri</name>
    <dbReference type="NCBI Taxonomy" id="1653207"/>
    <lineage>
        <taxon>Bacteria</taxon>
        <taxon>Bacillati</taxon>
        <taxon>Actinomycetota</taxon>
        <taxon>Actinomycetes</taxon>
        <taxon>Bifidobacteriales</taxon>
        <taxon>Bifidobacteriaceae</taxon>
        <taxon>Bifidobacterium</taxon>
    </lineage>
</organism>
<evidence type="ECO:0000313" key="3">
    <source>
        <dbReference type="Proteomes" id="UP000216451"/>
    </source>
</evidence>